<dbReference type="HOGENOM" id="CLU_035111_0_0_10"/>
<evidence type="ECO:0000256" key="1">
    <source>
        <dbReference type="SAM" id="SignalP"/>
    </source>
</evidence>
<dbReference type="Proteomes" id="UP000003805">
    <property type="component" value="Miscellaneous, Scaffold supercont1.1"/>
</dbReference>
<protein>
    <recommendedName>
        <fullName evidence="4">DUF3078 domain-containing protein</fullName>
    </recommendedName>
</protein>
<dbReference type="eggNOG" id="ENOG5030RN1">
    <property type="taxonomic scope" value="Bacteria"/>
</dbReference>
<dbReference type="InterPro" id="IPR021428">
    <property type="entry name" value="DUF3078"/>
</dbReference>
<gene>
    <name evidence="2" type="ORF">HMPREF0665_00127</name>
</gene>
<name>D7NAV8_9BACT</name>
<keyword evidence="3" id="KW-1185">Reference proteome</keyword>
<sequence length="426" mass="49901">MRIMRRITTISIFILACGMAFQTQAQTFRMPSASKPHTIAERYIDSLMTTQRKLADAQLPFSQANYARLFLPPTFYKGVSHRIFSFAETDSATLTKLLDDALLNIYLRRPDLVKTTESHLDIIGPTLEVDKAIKPNNQHLSEHISPKTTEPEYVDASIEIYKPNFWTYHGDYYLQFLQNYVSNNWYKGGESNYSMVGAVTLQANYNNKQKVKWDNKLEMKLGFQTSRSDNLHKLKTSEDLLRYTGKLGFQATKRWYYTTQLIAYTQFVRGYKNNDTFVYSDFINPLNINLSVGMDYVVSWFDKRLTGTIHLAPAAYNFRYVSRLDLSKRYGLKEGRHTLHDIGSECTVDLSWKMSDMIKWRTRLYGYTTYRRGEIEWENTIVFQFNRYISTNIFIYPRFDDGASRDGKYGYWQLKEYASLGFSYSF</sequence>
<reference evidence="2" key="1">
    <citation type="submission" date="2010-02" db="EMBL/GenBank/DDBJ databases">
        <title>The Genome Sequence of Prevotella oris strain C735.</title>
        <authorList>
            <consortium name="The Broad Institute Genome Sequencing Platform"/>
            <person name="Ward D."/>
            <person name="Feldgarden M."/>
            <person name="Earl A."/>
            <person name="Young S.K."/>
            <person name="Zeng Q."/>
            <person name="Koehrsen M."/>
            <person name="Alvarado L."/>
            <person name="Berlin A."/>
            <person name="Bochicchio J."/>
            <person name="Borenstein D."/>
            <person name="Chapman S.B."/>
            <person name="Chen Z."/>
            <person name="Engels R."/>
            <person name="Freedman E."/>
            <person name="Gellesch M."/>
            <person name="Goldberg J."/>
            <person name="Griggs A."/>
            <person name="Gujja S."/>
            <person name="Heilman E."/>
            <person name="Heiman D."/>
            <person name="Hepburn T."/>
            <person name="Howarth C."/>
            <person name="Jen D."/>
            <person name="Larson L."/>
            <person name="Mehta T."/>
            <person name="Park D."/>
            <person name="Pearson M."/>
            <person name="Roberts A."/>
            <person name="Saif S."/>
            <person name="Shea T."/>
            <person name="Shenoy N."/>
            <person name="Sisk P."/>
            <person name="Stolte C."/>
            <person name="Sykes S."/>
            <person name="Thomson T."/>
            <person name="Walk T."/>
            <person name="White J."/>
            <person name="Yandava C."/>
            <person name="Sibley C.D."/>
            <person name="Field T.R."/>
            <person name="Grinwis M."/>
            <person name="Eshaghurshan C.S."/>
            <person name="Surette M.G."/>
            <person name="Haas B."/>
            <person name="Nusbaum C."/>
            <person name="Birren B."/>
        </authorList>
    </citation>
    <scope>NUCLEOTIDE SEQUENCE [LARGE SCALE GENOMIC DNA]</scope>
    <source>
        <strain evidence="2">C735</strain>
    </source>
</reference>
<feature type="chain" id="PRO_5003104249" description="DUF3078 domain-containing protein" evidence="1">
    <location>
        <begin position="26"/>
        <end position="426"/>
    </location>
</feature>
<feature type="signal peptide" evidence="1">
    <location>
        <begin position="1"/>
        <end position="25"/>
    </location>
</feature>
<evidence type="ECO:0008006" key="4">
    <source>
        <dbReference type="Google" id="ProtNLM"/>
    </source>
</evidence>
<accession>D7NAV8</accession>
<evidence type="ECO:0000313" key="3">
    <source>
        <dbReference type="Proteomes" id="UP000003805"/>
    </source>
</evidence>
<dbReference type="PROSITE" id="PS51257">
    <property type="entry name" value="PROKAR_LIPOPROTEIN"/>
    <property type="match status" value="1"/>
</dbReference>
<proteinExistence type="predicted"/>
<keyword evidence="1" id="KW-0732">Signal</keyword>
<dbReference type="EMBL" id="GL349564">
    <property type="protein sequence ID" value="EFI49413.1"/>
    <property type="molecule type" value="Genomic_DNA"/>
</dbReference>
<dbReference type="Pfam" id="PF11276">
    <property type="entry name" value="DUF3078"/>
    <property type="match status" value="1"/>
</dbReference>
<dbReference type="AlphaFoldDB" id="D7NAV8"/>
<organism evidence="2 3">
    <name type="scientific">Segatella oris C735</name>
    <dbReference type="NCBI Taxonomy" id="563008"/>
    <lineage>
        <taxon>Bacteria</taxon>
        <taxon>Pseudomonadati</taxon>
        <taxon>Bacteroidota</taxon>
        <taxon>Bacteroidia</taxon>
        <taxon>Bacteroidales</taxon>
        <taxon>Prevotellaceae</taxon>
        <taxon>Segatella</taxon>
    </lineage>
</organism>
<evidence type="ECO:0000313" key="2">
    <source>
        <dbReference type="EMBL" id="EFI49413.1"/>
    </source>
</evidence>